<sequence>MKIKNFEDLEVWQEARKLVNMVYEAIASSPKFQRDTRLRDQSKGAAISTMAAIAEGFARRSNKEFIQYLFISISSATELQSHFYIALDQKYIDQATFDRIYQQADKVCRMDSSLITYLRKRTKTYDQTRQTRKTRQTR</sequence>
<evidence type="ECO:0000313" key="2">
    <source>
        <dbReference type="Proteomes" id="UP000191663"/>
    </source>
</evidence>
<dbReference type="EMBL" id="MUKB01000058">
    <property type="protein sequence ID" value="OPX17947.1"/>
    <property type="molecule type" value="Genomic_DNA"/>
</dbReference>
<reference evidence="2" key="1">
    <citation type="submission" date="2017-01" db="EMBL/GenBank/DDBJ databases">
        <title>Novel pathways for hydrocarbon cycling and metabolic interdependencies in hydrothermal sediment communities.</title>
        <authorList>
            <person name="Dombrowski N."/>
            <person name="Seitz K."/>
            <person name="Teske A."/>
            <person name="Baker B."/>
        </authorList>
    </citation>
    <scope>NUCLEOTIDE SEQUENCE [LARGE SCALE GENOMIC DNA]</scope>
</reference>
<proteinExistence type="predicted"/>
<name>A0A1V4QG36_UNCW3</name>
<dbReference type="Pfam" id="PF05635">
    <property type="entry name" value="23S_rRNA_IVP"/>
    <property type="match status" value="1"/>
</dbReference>
<dbReference type="CDD" id="cd16377">
    <property type="entry name" value="23S_rRNA_IVP_like"/>
    <property type="match status" value="1"/>
</dbReference>
<dbReference type="InterPro" id="IPR012657">
    <property type="entry name" value="23S_rRNA-intervening_sequence"/>
</dbReference>
<accession>A0A1V4QG36</accession>
<organism evidence="1 2">
    <name type="scientific">candidate division WOR-3 bacterium 4484_100</name>
    <dbReference type="NCBI Taxonomy" id="1936077"/>
    <lineage>
        <taxon>Bacteria</taxon>
        <taxon>Bacteria division WOR-3</taxon>
    </lineage>
</organism>
<dbReference type="PANTHER" id="PTHR38471:SF2">
    <property type="entry name" value="FOUR HELIX BUNDLE PROTEIN"/>
    <property type="match status" value="1"/>
</dbReference>
<dbReference type="InterPro" id="IPR036583">
    <property type="entry name" value="23S_rRNA_IVS_sf"/>
</dbReference>
<dbReference type="Proteomes" id="UP000191663">
    <property type="component" value="Unassembled WGS sequence"/>
</dbReference>
<protein>
    <recommendedName>
        <fullName evidence="3">Four helix bundle protein</fullName>
    </recommendedName>
</protein>
<gene>
    <name evidence="1" type="ORF">BXT86_03775</name>
</gene>
<dbReference type="NCBIfam" id="TIGR02436">
    <property type="entry name" value="four helix bundle protein"/>
    <property type="match status" value="1"/>
</dbReference>
<dbReference type="SUPFAM" id="SSF158446">
    <property type="entry name" value="IVS-encoded protein-like"/>
    <property type="match status" value="1"/>
</dbReference>
<dbReference type="PANTHER" id="PTHR38471">
    <property type="entry name" value="FOUR HELIX BUNDLE PROTEIN"/>
    <property type="match status" value="1"/>
</dbReference>
<comment type="caution">
    <text evidence="1">The sequence shown here is derived from an EMBL/GenBank/DDBJ whole genome shotgun (WGS) entry which is preliminary data.</text>
</comment>
<evidence type="ECO:0000313" key="1">
    <source>
        <dbReference type="EMBL" id="OPX17947.1"/>
    </source>
</evidence>
<dbReference type="Gene3D" id="1.20.1440.60">
    <property type="entry name" value="23S rRNA-intervening sequence"/>
    <property type="match status" value="1"/>
</dbReference>
<evidence type="ECO:0008006" key="3">
    <source>
        <dbReference type="Google" id="ProtNLM"/>
    </source>
</evidence>
<dbReference type="AlphaFoldDB" id="A0A1V4QG36"/>